<sequence>MLINLSKYLSSDDMLFIFEGKFIIDDEEFLEKTHLNKAILFNGEFFKVEDSILLTGIVKYSYEETCARCLTEFENTSEVKFEAVVGKNLEKDDESDEIKLAIVDGCVNLDETIKQMIYLSMPMKAICSKDCKGICPNCGVNLNIEKCKCENNITDPRFDKLKNLLKD</sequence>
<reference evidence="1 2" key="1">
    <citation type="submission" date="2021-03" db="EMBL/GenBank/DDBJ databases">
        <title>Genomic Encyclopedia of Type Strains, Phase IV (KMG-IV): sequencing the most valuable type-strain genomes for metagenomic binning, comparative biology and taxonomic classification.</title>
        <authorList>
            <person name="Goeker M."/>
        </authorList>
    </citation>
    <scope>NUCLEOTIDE SEQUENCE [LARGE SCALE GENOMIC DNA]</scope>
    <source>
        <strain evidence="1 2">DSM 24004</strain>
    </source>
</reference>
<comment type="caution">
    <text evidence="1">The sequence shown here is derived from an EMBL/GenBank/DDBJ whole genome shotgun (WGS) entry which is preliminary data.</text>
</comment>
<gene>
    <name evidence="1" type="ORF">J2Z76_001339</name>
</gene>
<keyword evidence="2" id="KW-1185">Reference proteome</keyword>
<dbReference type="EMBL" id="JAGGKS010000003">
    <property type="protein sequence ID" value="MBP1925480.1"/>
    <property type="molecule type" value="Genomic_DNA"/>
</dbReference>
<accession>A0ABS4GCQ8</accession>
<organism evidence="1 2">
    <name type="scientific">Sedimentibacter acidaminivorans</name>
    <dbReference type="NCBI Taxonomy" id="913099"/>
    <lineage>
        <taxon>Bacteria</taxon>
        <taxon>Bacillati</taxon>
        <taxon>Bacillota</taxon>
        <taxon>Tissierellia</taxon>
        <taxon>Sedimentibacter</taxon>
    </lineage>
</organism>
<dbReference type="PANTHER" id="PTHR34374:SF1">
    <property type="entry name" value="LARGE RIBOSOMAL RNA SUBUNIT ACCUMULATION PROTEIN YCED HOMOLOG 1, CHLOROPLASTIC"/>
    <property type="match status" value="1"/>
</dbReference>
<evidence type="ECO:0000313" key="1">
    <source>
        <dbReference type="EMBL" id="MBP1925480.1"/>
    </source>
</evidence>
<dbReference type="Pfam" id="PF02620">
    <property type="entry name" value="YceD"/>
    <property type="match status" value="1"/>
</dbReference>
<evidence type="ECO:0008006" key="3">
    <source>
        <dbReference type="Google" id="ProtNLM"/>
    </source>
</evidence>
<protein>
    <recommendedName>
        <fullName evidence="3">DUF177 domain-containing protein</fullName>
    </recommendedName>
</protein>
<dbReference type="RefSeq" id="WP_209511211.1">
    <property type="nucleotide sequence ID" value="NZ_JAGGKS010000003.1"/>
</dbReference>
<dbReference type="Proteomes" id="UP001519342">
    <property type="component" value="Unassembled WGS sequence"/>
</dbReference>
<dbReference type="InterPro" id="IPR003772">
    <property type="entry name" value="YceD"/>
</dbReference>
<evidence type="ECO:0000313" key="2">
    <source>
        <dbReference type="Proteomes" id="UP001519342"/>
    </source>
</evidence>
<dbReference type="PANTHER" id="PTHR34374">
    <property type="entry name" value="LARGE RIBOSOMAL RNA SUBUNIT ACCUMULATION PROTEIN YCED HOMOLOG 1, CHLOROPLASTIC"/>
    <property type="match status" value="1"/>
</dbReference>
<name>A0ABS4GCQ8_9FIRM</name>
<proteinExistence type="predicted"/>